<evidence type="ECO:0000313" key="1">
    <source>
        <dbReference type="EMBL" id="TCO25789.1"/>
    </source>
</evidence>
<comment type="caution">
    <text evidence="1">The sequence shown here is derived from an EMBL/GenBank/DDBJ whole genome shotgun (WGS) entry which is preliminary data.</text>
</comment>
<accession>A0ABY2BMX9</accession>
<gene>
    <name evidence="1" type="ORF">EV644_104293</name>
</gene>
<protein>
    <recommendedName>
        <fullName evidence="3">Immunity protein 21 of polymorphic toxin system</fullName>
    </recommendedName>
</protein>
<evidence type="ECO:0008006" key="3">
    <source>
        <dbReference type="Google" id="ProtNLM"/>
    </source>
</evidence>
<reference evidence="1 2" key="1">
    <citation type="journal article" date="2015" name="Stand. Genomic Sci.">
        <title>Genomic Encyclopedia of Bacterial and Archaeal Type Strains, Phase III: the genomes of soil and plant-associated and newly described type strains.</title>
        <authorList>
            <person name="Whitman W.B."/>
            <person name="Woyke T."/>
            <person name="Klenk H.P."/>
            <person name="Zhou Y."/>
            <person name="Lilburn T.G."/>
            <person name="Beck B.J."/>
            <person name="De Vos P."/>
            <person name="Vandamme P."/>
            <person name="Eisen J.A."/>
            <person name="Garrity G."/>
            <person name="Hugenholtz P."/>
            <person name="Kyrpides N.C."/>
        </authorList>
    </citation>
    <scope>NUCLEOTIDE SEQUENCE [LARGE SCALE GENOMIC DNA]</scope>
    <source>
        <strain evidence="1 2">VKM Ac-2538</strain>
    </source>
</reference>
<organism evidence="1 2">
    <name type="scientific">Kribbella orskensis</name>
    <dbReference type="NCBI Taxonomy" id="2512216"/>
    <lineage>
        <taxon>Bacteria</taxon>
        <taxon>Bacillati</taxon>
        <taxon>Actinomycetota</taxon>
        <taxon>Actinomycetes</taxon>
        <taxon>Propionibacteriales</taxon>
        <taxon>Kribbellaceae</taxon>
        <taxon>Kribbella</taxon>
    </lineage>
</organism>
<name>A0ABY2BMX9_9ACTN</name>
<dbReference type="EMBL" id="SLWM01000004">
    <property type="protein sequence ID" value="TCO25789.1"/>
    <property type="molecule type" value="Genomic_DNA"/>
</dbReference>
<sequence>MAGQWWTDDDQLLEELQDALTITREMSPDFIDVGKAAYVWRTIDAELAALTYDSVWDGGELALTRADSAMLRTLTFGSDALTIELELTSDEVLGQISPPEGGTVSLRTDTEELGRAAIDDLGFFIVRPVPGRPFRVLCQTDSGATVLTGWVSP</sequence>
<evidence type="ECO:0000313" key="2">
    <source>
        <dbReference type="Proteomes" id="UP000295818"/>
    </source>
</evidence>
<dbReference type="RefSeq" id="WP_132188630.1">
    <property type="nucleotide sequence ID" value="NZ_SLWM01000004.1"/>
</dbReference>
<dbReference type="Proteomes" id="UP000295818">
    <property type="component" value="Unassembled WGS sequence"/>
</dbReference>
<proteinExistence type="predicted"/>
<keyword evidence="2" id="KW-1185">Reference proteome</keyword>